<comment type="caution">
    <text evidence="4">The sequence shown here is derived from an EMBL/GenBank/DDBJ whole genome shotgun (WGS) entry which is preliminary data.</text>
</comment>
<keyword evidence="2" id="KW-1133">Transmembrane helix</keyword>
<dbReference type="KEGG" id="pchm:VFPPC_17670"/>
<dbReference type="InterPro" id="IPR001810">
    <property type="entry name" value="F-box_dom"/>
</dbReference>
<keyword evidence="5" id="KW-1185">Reference proteome</keyword>
<dbReference type="SUPFAM" id="SSF81383">
    <property type="entry name" value="F-box domain"/>
    <property type="match status" value="1"/>
</dbReference>
<keyword evidence="2" id="KW-0812">Transmembrane</keyword>
<feature type="region of interest" description="Disordered" evidence="1">
    <location>
        <begin position="1"/>
        <end position="35"/>
    </location>
</feature>
<evidence type="ECO:0000256" key="2">
    <source>
        <dbReference type="SAM" id="Phobius"/>
    </source>
</evidence>
<feature type="domain" description="F-box" evidence="3">
    <location>
        <begin position="39"/>
        <end position="89"/>
    </location>
</feature>
<evidence type="ECO:0000256" key="1">
    <source>
        <dbReference type="SAM" id="MobiDB-lite"/>
    </source>
</evidence>
<dbReference type="GeneID" id="33936601"/>
<dbReference type="RefSeq" id="XP_022285603.1">
    <property type="nucleotide sequence ID" value="XM_022429359.1"/>
</dbReference>
<organism evidence="4 5">
    <name type="scientific">Pochonia chlamydosporia 170</name>
    <dbReference type="NCBI Taxonomy" id="1380566"/>
    <lineage>
        <taxon>Eukaryota</taxon>
        <taxon>Fungi</taxon>
        <taxon>Dikarya</taxon>
        <taxon>Ascomycota</taxon>
        <taxon>Pezizomycotina</taxon>
        <taxon>Sordariomycetes</taxon>
        <taxon>Hypocreomycetidae</taxon>
        <taxon>Hypocreales</taxon>
        <taxon>Clavicipitaceae</taxon>
        <taxon>Pochonia</taxon>
    </lineage>
</organism>
<name>A0A219AS86_METCM</name>
<evidence type="ECO:0000259" key="3">
    <source>
        <dbReference type="PROSITE" id="PS50181"/>
    </source>
</evidence>
<keyword evidence="2" id="KW-0472">Membrane</keyword>
<evidence type="ECO:0000313" key="5">
    <source>
        <dbReference type="Proteomes" id="UP000078397"/>
    </source>
</evidence>
<dbReference type="OrthoDB" id="5281164at2759"/>
<dbReference type="AlphaFoldDB" id="A0A219AS86"/>
<dbReference type="Pfam" id="PF00646">
    <property type="entry name" value="F-box"/>
    <property type="match status" value="1"/>
</dbReference>
<accession>A0A219AS86</accession>
<dbReference type="Proteomes" id="UP000078397">
    <property type="component" value="Unassembled WGS sequence"/>
</dbReference>
<dbReference type="EMBL" id="LSBJ02000003">
    <property type="protein sequence ID" value="OWT43154.1"/>
    <property type="molecule type" value="Genomic_DNA"/>
</dbReference>
<dbReference type="PROSITE" id="PS50181">
    <property type="entry name" value="FBOX"/>
    <property type="match status" value="1"/>
</dbReference>
<dbReference type="STRING" id="1380566.A0A219AS86"/>
<protein>
    <submittedName>
        <fullName evidence="4">F-box domain-containing protein</fullName>
    </submittedName>
</protein>
<feature type="transmembrane region" description="Helical" evidence="2">
    <location>
        <begin position="155"/>
        <end position="176"/>
    </location>
</feature>
<gene>
    <name evidence="4" type="ORF">VFPPC_17670</name>
</gene>
<dbReference type="InterPro" id="IPR036047">
    <property type="entry name" value="F-box-like_dom_sf"/>
</dbReference>
<proteinExistence type="predicted"/>
<reference evidence="4 5" key="1">
    <citation type="journal article" date="2016" name="PLoS Pathog.">
        <title>Biosynthesis of antibiotic leucinostatins in bio-control fungus Purpureocillium lilacinum and their inhibition on phytophthora revealed by genome mining.</title>
        <authorList>
            <person name="Wang G."/>
            <person name="Liu Z."/>
            <person name="Lin R."/>
            <person name="Li E."/>
            <person name="Mao Z."/>
            <person name="Ling J."/>
            <person name="Yang Y."/>
            <person name="Yin W.B."/>
            <person name="Xie B."/>
        </authorList>
    </citation>
    <scope>NUCLEOTIDE SEQUENCE [LARGE SCALE GENOMIC DNA]</scope>
    <source>
        <strain evidence="4">170</strain>
    </source>
</reference>
<feature type="compositionally biased region" description="Basic residues" evidence="1">
    <location>
        <begin position="1"/>
        <end position="11"/>
    </location>
</feature>
<evidence type="ECO:0000313" key="4">
    <source>
        <dbReference type="EMBL" id="OWT43154.1"/>
    </source>
</evidence>
<sequence length="186" mass="21509">MKPHSAARRLTPHYEPEQSSLKPNDHEDETTTSKPDILKAGLLSLPPEIHLEISRRLIYPDALSLKQTNRHFYSLVDTGVELKIDWLVSRRKLHLECPNDKGCDLGSDLLLMKRRREHIECDTRPGIGCIVYGTPTCSHRQRSPNRWRSRLHTKLTIEIWWILVALVPIVAAWLWMLAIKQPSVTK</sequence>